<keyword evidence="4 8" id="KW-0812">Transmembrane</keyword>
<evidence type="ECO:0000256" key="4">
    <source>
        <dbReference type="ARBA" id="ARBA00022692"/>
    </source>
</evidence>
<evidence type="ECO:0000256" key="1">
    <source>
        <dbReference type="ARBA" id="ARBA00022475"/>
    </source>
</evidence>
<feature type="transmembrane region" description="Helical" evidence="8">
    <location>
        <begin position="162"/>
        <end position="183"/>
    </location>
</feature>
<dbReference type="GO" id="GO:0006508">
    <property type="term" value="P:proteolysis"/>
    <property type="evidence" value="ECO:0007669"/>
    <property type="project" value="UniProtKB-KW"/>
</dbReference>
<evidence type="ECO:0000313" key="9">
    <source>
        <dbReference type="EMBL" id="RXS73933.1"/>
    </source>
</evidence>
<keyword evidence="7 8" id="KW-0472">Membrane</keyword>
<accession>A0A4Q1REG7</accession>
<gene>
    <name evidence="9" type="ORF">ETP43_00795</name>
</gene>
<keyword evidence="3" id="KW-0645">Protease</keyword>
<reference evidence="9 10" key="1">
    <citation type="submission" date="2019-01" db="EMBL/GenBank/DDBJ databases">
        <title>Blautia sp. nov. KGMB01111 isolated human feces.</title>
        <authorList>
            <person name="Park J.-E."/>
            <person name="Kim J.-S."/>
            <person name="Park S.-H."/>
        </authorList>
    </citation>
    <scope>NUCLEOTIDE SEQUENCE [LARGE SCALE GENOMIC DNA]</scope>
    <source>
        <strain evidence="9 10">KGMB01111</strain>
    </source>
</reference>
<evidence type="ECO:0000256" key="6">
    <source>
        <dbReference type="ARBA" id="ARBA00022989"/>
    </source>
</evidence>
<dbReference type="Pfam" id="PF04647">
    <property type="entry name" value="AgrB"/>
    <property type="match status" value="1"/>
</dbReference>
<evidence type="ECO:0000256" key="2">
    <source>
        <dbReference type="ARBA" id="ARBA00022654"/>
    </source>
</evidence>
<dbReference type="OrthoDB" id="9815055at2"/>
<evidence type="ECO:0000313" key="10">
    <source>
        <dbReference type="Proteomes" id="UP000290106"/>
    </source>
</evidence>
<name>A0A4Q1REG7_9FIRM</name>
<evidence type="ECO:0000256" key="3">
    <source>
        <dbReference type="ARBA" id="ARBA00022670"/>
    </source>
</evidence>
<comment type="caution">
    <text evidence="9">The sequence shown here is derived from an EMBL/GenBank/DDBJ whole genome shotgun (WGS) entry which is preliminary data.</text>
</comment>
<feature type="transmembrane region" description="Helical" evidence="8">
    <location>
        <begin position="136"/>
        <end position="156"/>
    </location>
</feature>
<dbReference type="GO" id="GO:0009372">
    <property type="term" value="P:quorum sensing"/>
    <property type="evidence" value="ECO:0007669"/>
    <property type="project" value="UniProtKB-KW"/>
</dbReference>
<protein>
    <recommendedName>
        <fullName evidence="11">Accessory regulator AgrB</fullName>
    </recommendedName>
</protein>
<keyword evidence="5" id="KW-0378">Hydrolase</keyword>
<dbReference type="Proteomes" id="UP000290106">
    <property type="component" value="Unassembled WGS sequence"/>
</dbReference>
<keyword evidence="1" id="KW-1003">Cell membrane</keyword>
<keyword evidence="2" id="KW-0673">Quorum sensing</keyword>
<dbReference type="AlphaFoldDB" id="A0A4Q1REG7"/>
<dbReference type="EMBL" id="SDKC01000001">
    <property type="protein sequence ID" value="RXS73933.1"/>
    <property type="molecule type" value="Genomic_DNA"/>
</dbReference>
<evidence type="ECO:0008006" key="11">
    <source>
        <dbReference type="Google" id="ProtNLM"/>
    </source>
</evidence>
<feature type="transmembrane region" description="Helical" evidence="8">
    <location>
        <begin position="105"/>
        <end position="124"/>
    </location>
</feature>
<feature type="transmembrane region" description="Helical" evidence="8">
    <location>
        <begin position="78"/>
        <end position="99"/>
    </location>
</feature>
<evidence type="ECO:0000256" key="7">
    <source>
        <dbReference type="ARBA" id="ARBA00023136"/>
    </source>
</evidence>
<keyword evidence="6 8" id="KW-1133">Transmembrane helix</keyword>
<keyword evidence="10" id="KW-1185">Reference proteome</keyword>
<feature type="transmembrane region" description="Helical" evidence="8">
    <location>
        <begin position="33"/>
        <end position="66"/>
    </location>
</feature>
<evidence type="ECO:0000256" key="5">
    <source>
        <dbReference type="ARBA" id="ARBA00022801"/>
    </source>
</evidence>
<proteinExistence type="predicted"/>
<organism evidence="9 10">
    <name type="scientific">Blautia faecicola</name>
    <dbReference type="NCBI Taxonomy" id="2509240"/>
    <lineage>
        <taxon>Bacteria</taxon>
        <taxon>Bacillati</taxon>
        <taxon>Bacillota</taxon>
        <taxon>Clostridia</taxon>
        <taxon>Lachnospirales</taxon>
        <taxon>Lachnospiraceae</taxon>
        <taxon>Blautia</taxon>
    </lineage>
</organism>
<sequence length="193" mass="21482">MGKCTDAVTNWMIRCHVIHEEDKELYKYAIHSFFLLLSPLILAGGIGFCVGSVKHGFAVILPFIVLRKFSGGYHAKNLHTCILGSGFLLLLCIICSIHVQCDWRLAITTAIASVSLIVFSPMDSENRRIDRDERRSYKKMTVFCVTVFGVLDIILFLLGKYIYTSCFSIGILLTAGLQVPCIVKKGKSTKNGL</sequence>
<dbReference type="RefSeq" id="WP_118576199.1">
    <property type="nucleotide sequence ID" value="NZ_SDKC01000001.1"/>
</dbReference>
<evidence type="ECO:0000256" key="8">
    <source>
        <dbReference type="SAM" id="Phobius"/>
    </source>
</evidence>
<dbReference type="InterPro" id="IPR006741">
    <property type="entry name" value="AgrB"/>
</dbReference>
<dbReference type="GO" id="GO:0008233">
    <property type="term" value="F:peptidase activity"/>
    <property type="evidence" value="ECO:0007669"/>
    <property type="project" value="UniProtKB-KW"/>
</dbReference>
<dbReference type="GO" id="GO:0016020">
    <property type="term" value="C:membrane"/>
    <property type="evidence" value="ECO:0007669"/>
    <property type="project" value="InterPro"/>
</dbReference>